<dbReference type="eggNOG" id="COG2929">
    <property type="taxonomic scope" value="Bacteria"/>
</dbReference>
<dbReference type="Proteomes" id="UP000018922">
    <property type="component" value="Chromosome I"/>
</dbReference>
<evidence type="ECO:0008006" key="3">
    <source>
        <dbReference type="Google" id="ProtNLM"/>
    </source>
</evidence>
<dbReference type="InterPro" id="IPR038573">
    <property type="entry name" value="BrnT_sf"/>
</dbReference>
<dbReference type="STRING" id="1430440.MGMSRv2__3335"/>
<evidence type="ECO:0000313" key="1">
    <source>
        <dbReference type="EMBL" id="CDL00550.1"/>
    </source>
</evidence>
<dbReference type="InterPro" id="IPR007460">
    <property type="entry name" value="BrnT_toxin"/>
</dbReference>
<dbReference type="Pfam" id="PF04365">
    <property type="entry name" value="BrnT_toxin"/>
    <property type="match status" value="1"/>
</dbReference>
<sequence length="97" mass="11098">MGILGVRYFMPIEFDAVKNAINVAKHGVDFKVVDAFEWDTAVVVEDTRREYGETRLIALGYIGDRLHVLAFTIRDGNIRPISLRKANSREIRRYAEA</sequence>
<keyword evidence="2" id="KW-1185">Reference proteome</keyword>
<name>V6F4V3_MAGGM</name>
<gene>
    <name evidence="1" type="ordered locus">MGMSRv2__3335</name>
</gene>
<dbReference type="KEGG" id="mgy:MGMSRv2__3335"/>
<dbReference type="AlphaFoldDB" id="V6F4V3"/>
<dbReference type="Gene3D" id="3.10.450.530">
    <property type="entry name" value="Ribonuclease toxin, BrnT, of type II toxin-antitoxin system"/>
    <property type="match status" value="1"/>
</dbReference>
<protein>
    <recommendedName>
        <fullName evidence="3">Protein containing DUF497</fullName>
    </recommendedName>
</protein>
<reference evidence="1 2" key="1">
    <citation type="journal article" date="2014" name="Genome Announc.">
        <title>Complete genome sequence of Magnetospirillum gryphiswaldense MSR-1.</title>
        <authorList>
            <person name="Wang X."/>
            <person name="Wang Q."/>
            <person name="Zhang W."/>
            <person name="Wang Y."/>
            <person name="Li L."/>
            <person name="Wen T."/>
            <person name="Zhang T."/>
            <person name="Zhang Y."/>
            <person name="Xu J."/>
            <person name="Hu J."/>
            <person name="Li S."/>
            <person name="Liu L."/>
            <person name="Liu J."/>
            <person name="Jiang W."/>
            <person name="Tian J."/>
            <person name="Li Y."/>
            <person name="Schuler D."/>
            <person name="Wang L."/>
            <person name="Li J."/>
        </authorList>
    </citation>
    <scope>NUCLEOTIDE SEQUENCE [LARGE SCALE GENOMIC DNA]</scope>
    <source>
        <strain evidence="2">DSM 6361 / JCM 21280 / NBRC 15271 / MSR-1</strain>
    </source>
</reference>
<dbReference type="EMBL" id="HG794546">
    <property type="protein sequence ID" value="CDL00550.1"/>
    <property type="molecule type" value="Genomic_DNA"/>
</dbReference>
<dbReference type="HOGENOM" id="CLU_149290_2_2_5"/>
<organism evidence="1 2">
    <name type="scientific">Magnetospirillum gryphiswaldense (strain DSM 6361 / JCM 21280 / NBRC 15271 / MSR-1)</name>
    <dbReference type="NCBI Taxonomy" id="431944"/>
    <lineage>
        <taxon>Bacteria</taxon>
        <taxon>Pseudomonadati</taxon>
        <taxon>Pseudomonadota</taxon>
        <taxon>Alphaproteobacteria</taxon>
        <taxon>Rhodospirillales</taxon>
        <taxon>Rhodospirillaceae</taxon>
        <taxon>Magnetospirillum</taxon>
    </lineage>
</organism>
<evidence type="ECO:0000313" key="2">
    <source>
        <dbReference type="Proteomes" id="UP000018922"/>
    </source>
</evidence>
<dbReference type="KEGG" id="mgry:MSR1_30600"/>
<proteinExistence type="predicted"/>
<accession>V6F4V3</accession>